<proteinExistence type="predicted"/>
<organism evidence="1 2">
    <name type="scientific">Paraburkholderia guartelaensis</name>
    <dbReference type="NCBI Taxonomy" id="2546446"/>
    <lineage>
        <taxon>Bacteria</taxon>
        <taxon>Pseudomonadati</taxon>
        <taxon>Pseudomonadota</taxon>
        <taxon>Betaproteobacteria</taxon>
        <taxon>Burkholderiales</taxon>
        <taxon>Burkholderiaceae</taxon>
        <taxon>Paraburkholderia</taxon>
    </lineage>
</organism>
<gene>
    <name evidence="1" type="ORF">VSR33_29055</name>
</gene>
<dbReference type="Proteomes" id="UP001390669">
    <property type="component" value="Unassembled WGS sequence"/>
</dbReference>
<sequence length="106" mass="11972">MRRDDIPGEPGPHRFDLAEVAKACVEEYARSNHRAPTVEEVRAMTYVAIVVMSAWIEMNSACVNIEFGTIDGDALAFCDFENGETLTVRLQDGIDRYAHFDHVRLQ</sequence>
<comment type="caution">
    <text evidence="1">The sequence shown here is derived from an EMBL/GenBank/DDBJ whole genome shotgun (WGS) entry which is preliminary data.</text>
</comment>
<evidence type="ECO:0000313" key="2">
    <source>
        <dbReference type="Proteomes" id="UP001390669"/>
    </source>
</evidence>
<dbReference type="RefSeq" id="WP_406953666.1">
    <property type="nucleotide sequence ID" value="NZ_JAYMRW010000015.1"/>
</dbReference>
<dbReference type="EMBL" id="JAYMRW010000015">
    <property type="protein sequence ID" value="MEM5451529.1"/>
    <property type="molecule type" value="Genomic_DNA"/>
</dbReference>
<protein>
    <submittedName>
        <fullName evidence="1">Uncharacterized protein</fullName>
    </submittedName>
</protein>
<evidence type="ECO:0000313" key="1">
    <source>
        <dbReference type="EMBL" id="MEM5451529.1"/>
    </source>
</evidence>
<reference evidence="1 2" key="1">
    <citation type="submission" date="2024-01" db="EMBL/GenBank/DDBJ databases">
        <title>The diversity of rhizobia nodulating Mimosa spp. in eleven states of Brazil covering several biomes is determined by host plant, location, and edaphic factors.</title>
        <authorList>
            <person name="Rouws L."/>
            <person name="Barauna A."/>
            <person name="Beukes C."/>
            <person name="De Faria S.M."/>
            <person name="Gross E."/>
            <person name="Dos Reis Junior F.B."/>
            <person name="Simon M."/>
            <person name="Maluk M."/>
            <person name="Odee D.W."/>
            <person name="Kenicer G."/>
            <person name="Young J.P.W."/>
            <person name="Reis V.M."/>
            <person name="Zilli J."/>
            <person name="James E.K."/>
        </authorList>
    </citation>
    <scope>NUCLEOTIDE SEQUENCE [LARGE SCALE GENOMIC DNA]</scope>
    <source>
        <strain evidence="1 2">JPY164</strain>
    </source>
</reference>
<keyword evidence="2" id="KW-1185">Reference proteome</keyword>
<accession>A0ABU9SJK1</accession>
<name>A0ABU9SJK1_9BURK</name>